<reference evidence="3" key="1">
    <citation type="journal article" date="2020" name="Nat. Commun.">
        <title>Genome sequence of the cluster root forming white lupin.</title>
        <authorList>
            <person name="Hufnagel B."/>
            <person name="Marques A."/>
            <person name="Soriano A."/>
            <person name="Marques L."/>
            <person name="Divol F."/>
            <person name="Doumas P."/>
            <person name="Sallet E."/>
            <person name="Mancinotti D."/>
            <person name="Carrere S."/>
            <person name="Marande W."/>
            <person name="Arribat S."/>
            <person name="Keller J."/>
            <person name="Huneau C."/>
            <person name="Blein T."/>
            <person name="Aime D."/>
            <person name="Laguerre M."/>
            <person name="Taylor J."/>
            <person name="Schubert V."/>
            <person name="Nelson M."/>
            <person name="Geu-Flores F."/>
            <person name="Crespi M."/>
            <person name="Gallardo-Guerrero K."/>
            <person name="Delaux P.-M."/>
            <person name="Salse J."/>
            <person name="Berges H."/>
            <person name="Guyot R."/>
            <person name="Gouzy J."/>
            <person name="Peret B."/>
        </authorList>
    </citation>
    <scope>NUCLEOTIDE SEQUENCE [LARGE SCALE GENOMIC DNA]</scope>
    <source>
        <strain evidence="3">cv. Amiga</strain>
    </source>
</reference>
<evidence type="ECO:0000313" key="3">
    <source>
        <dbReference type="Proteomes" id="UP000447434"/>
    </source>
</evidence>
<organism evidence="2 3">
    <name type="scientific">Lupinus albus</name>
    <name type="common">White lupine</name>
    <name type="synonym">Lupinus termis</name>
    <dbReference type="NCBI Taxonomy" id="3870"/>
    <lineage>
        <taxon>Eukaryota</taxon>
        <taxon>Viridiplantae</taxon>
        <taxon>Streptophyta</taxon>
        <taxon>Embryophyta</taxon>
        <taxon>Tracheophyta</taxon>
        <taxon>Spermatophyta</taxon>
        <taxon>Magnoliopsida</taxon>
        <taxon>eudicotyledons</taxon>
        <taxon>Gunneridae</taxon>
        <taxon>Pentapetalae</taxon>
        <taxon>rosids</taxon>
        <taxon>fabids</taxon>
        <taxon>Fabales</taxon>
        <taxon>Fabaceae</taxon>
        <taxon>Papilionoideae</taxon>
        <taxon>50 kb inversion clade</taxon>
        <taxon>genistoids sensu lato</taxon>
        <taxon>core genistoids</taxon>
        <taxon>Genisteae</taxon>
        <taxon>Lupinus</taxon>
    </lineage>
</organism>
<feature type="compositionally biased region" description="Polar residues" evidence="1">
    <location>
        <begin position="408"/>
        <end position="439"/>
    </location>
</feature>
<feature type="region of interest" description="Disordered" evidence="1">
    <location>
        <begin position="71"/>
        <end position="93"/>
    </location>
</feature>
<dbReference type="InterPro" id="IPR007789">
    <property type="entry name" value="DUF688"/>
</dbReference>
<dbReference type="Proteomes" id="UP000447434">
    <property type="component" value="Chromosome 7"/>
</dbReference>
<comment type="caution">
    <text evidence="2">The sequence shown here is derived from an EMBL/GenBank/DDBJ whole genome shotgun (WGS) entry which is preliminary data.</text>
</comment>
<dbReference type="Pfam" id="PF05097">
    <property type="entry name" value="DUF688"/>
    <property type="match status" value="1"/>
</dbReference>
<gene>
    <name evidence="2" type="ORF">Lalb_Chr07g0186431</name>
</gene>
<accession>A0A6A4Q986</accession>
<protein>
    <recommendedName>
        <fullName evidence="4">DUF688 family protein</fullName>
    </recommendedName>
</protein>
<dbReference type="EMBL" id="WOCE01000007">
    <property type="protein sequence ID" value="KAE9610421.1"/>
    <property type="molecule type" value="Genomic_DNA"/>
</dbReference>
<evidence type="ECO:0008006" key="4">
    <source>
        <dbReference type="Google" id="ProtNLM"/>
    </source>
</evidence>
<dbReference type="PANTHER" id="PTHR33671">
    <property type="entry name" value="N-METHYLTRANSFERASE, PUTATIVE (DUF688)-RELATED"/>
    <property type="match status" value="1"/>
</dbReference>
<dbReference type="OrthoDB" id="677721at2759"/>
<dbReference type="AlphaFoldDB" id="A0A6A4Q986"/>
<proteinExistence type="predicted"/>
<sequence length="642" mass="71697">MDERKLNINAPLMSVRHSYATSQSLTKSKRKILEKQHTLQCNKSDMTLDQVTEPVAVPFNWEHIPGRCKGISVSKPQPPKEASITPTPSLPPGKFTNLAKVPFENECNVARKFSSLSCLSGSVIRIDCDDEKRGEKIRSSVNEDDDDDDNDDVYSDALEILSPTESFSMNCSVSGISGLDDLYANKCGTFSSDKKTQDLMMSRFLPAAKAMTIQPLQYSSRKQSVQVEQLRDVTKLVREEKKSFVDKPITDIIPYIDQFQEEEEDDSGDEIDDYDDSANISAKGCGLFSRFRASNSLFLLNQVPEMKMRNQFSSTNEVGKSNKSSYARSYSPAPAIKKAWDAINKSKSSSGDASLDMQDARKKWTSESNRFVYSGELKHSSFRRSTAAGSSFRSIHQPPFHGARLGDSKQSGKLKFSNQGHSSVQEVQSQGTEKSSNSRNLAIEKTLYIDSENTLKSSFSKSTSVDNTKRINTVVAALDKRDRKDIKSFKDMKQVQSVEETSDSEVLSSVDANSLTLSSMLYLKAKEDKAERLSTDQGSFDEEKNTNNLQMVVYDDSGKVLPPPLPKSPSESWLCHTLPLVSLNNSKLHSSQVSQFHAKSQGSNTSSRYTKWETVVKASNLRHDHVRNSQELTTYKPQHLKS</sequence>
<evidence type="ECO:0000313" key="2">
    <source>
        <dbReference type="EMBL" id="KAE9610421.1"/>
    </source>
</evidence>
<name>A0A6A4Q986_LUPAL</name>
<evidence type="ECO:0000256" key="1">
    <source>
        <dbReference type="SAM" id="MobiDB-lite"/>
    </source>
</evidence>
<keyword evidence="3" id="KW-1185">Reference proteome</keyword>
<dbReference type="PANTHER" id="PTHR33671:SF9">
    <property type="entry name" value="DUF688 FAMILY PROTEIN"/>
    <property type="match status" value="1"/>
</dbReference>
<feature type="region of interest" description="Disordered" evidence="1">
    <location>
        <begin position="389"/>
        <end position="439"/>
    </location>
</feature>